<dbReference type="PROSITE" id="PS50181">
    <property type="entry name" value="FBOX"/>
    <property type="match status" value="1"/>
</dbReference>
<name>A0A4P9XLG1_9FUNG</name>
<dbReference type="Proteomes" id="UP000271241">
    <property type="component" value="Unassembled WGS sequence"/>
</dbReference>
<protein>
    <recommendedName>
        <fullName evidence="1">F-box domain-containing protein</fullName>
    </recommendedName>
</protein>
<evidence type="ECO:0000313" key="2">
    <source>
        <dbReference type="EMBL" id="RKP06704.1"/>
    </source>
</evidence>
<dbReference type="AlphaFoldDB" id="A0A4P9XLG1"/>
<reference evidence="3" key="1">
    <citation type="journal article" date="2018" name="Nat. Microbiol.">
        <title>Leveraging single-cell genomics to expand the fungal tree of life.</title>
        <authorList>
            <person name="Ahrendt S.R."/>
            <person name="Quandt C.A."/>
            <person name="Ciobanu D."/>
            <person name="Clum A."/>
            <person name="Salamov A."/>
            <person name="Andreopoulos B."/>
            <person name="Cheng J.F."/>
            <person name="Woyke T."/>
            <person name="Pelin A."/>
            <person name="Henrissat B."/>
            <person name="Reynolds N.K."/>
            <person name="Benny G.L."/>
            <person name="Smith M.E."/>
            <person name="James T.Y."/>
            <person name="Grigoriev I.V."/>
        </authorList>
    </citation>
    <scope>NUCLEOTIDE SEQUENCE [LARGE SCALE GENOMIC DNA]</scope>
    <source>
        <strain evidence="3">RSA 1356</strain>
    </source>
</reference>
<accession>A0A4P9XLG1</accession>
<gene>
    <name evidence="2" type="ORF">THASP1DRAFT_31479</name>
</gene>
<proteinExistence type="predicted"/>
<evidence type="ECO:0000313" key="3">
    <source>
        <dbReference type="Proteomes" id="UP000271241"/>
    </source>
</evidence>
<dbReference type="SUPFAM" id="SSF81383">
    <property type="entry name" value="F-box domain"/>
    <property type="match status" value="1"/>
</dbReference>
<dbReference type="InterPro" id="IPR001810">
    <property type="entry name" value="F-box_dom"/>
</dbReference>
<dbReference type="InterPro" id="IPR036047">
    <property type="entry name" value="F-box-like_dom_sf"/>
</dbReference>
<dbReference type="OrthoDB" id="10605224at2759"/>
<evidence type="ECO:0000259" key="1">
    <source>
        <dbReference type="PROSITE" id="PS50181"/>
    </source>
</evidence>
<feature type="domain" description="F-box" evidence="1">
    <location>
        <begin position="5"/>
        <end position="52"/>
    </location>
</feature>
<organism evidence="2 3">
    <name type="scientific">Thamnocephalis sphaerospora</name>
    <dbReference type="NCBI Taxonomy" id="78915"/>
    <lineage>
        <taxon>Eukaryota</taxon>
        <taxon>Fungi</taxon>
        <taxon>Fungi incertae sedis</taxon>
        <taxon>Zoopagomycota</taxon>
        <taxon>Zoopagomycotina</taxon>
        <taxon>Zoopagomycetes</taxon>
        <taxon>Zoopagales</taxon>
        <taxon>Sigmoideomycetaceae</taxon>
        <taxon>Thamnocephalis</taxon>
    </lineage>
</organism>
<sequence>MSALEFLLSALPHVNRQRLLLAVGPHSCCRLLQTSKRLFRMVASDDLLWQRLYVEAHAFEDDKEQELVSTLRARDLLRAKAAEERENELLDADEASASDVDDDLFTASHANDQSGWQPAVLENQDRVTSNLPSPTPQRKLSSACPSLTLRDECCWWLRVFAERHAIMRNWYQNRTHLRVVRIPPQFGKICKFSAGHGPWVTAYLDNKQLLLGYIGEMPAQRQRTQQPRWRKLPLARAWLGRSLTGIPFASINAKLVIAVAVYGTEDVLCAWHLSDGQPTCFVPLGHKGYVDSMLDDYAVVVPTTGACTSLPPRLFHLDTGYDYCVARHLSTTNWHLQRADPSGPVVYSTHERNGIVEWALHRFSHRTASTAPPIRLAGGRLELLSNLHHLTHTLRIDAHRVLLNLSFFDSTSETIAIHDLNANMSRVPWSCPISGRSLRPIASEDLIIVFGQCCSVLSMKTGCMLHGMDEQIGPVLQRTLGSIIGEGAWHDAEAIRVGDLATGAIMYSLHNTLVAKSDKRTYISAGACYIVEAFCNLPLQMFVWDFTSRV</sequence>
<dbReference type="EMBL" id="KZ992832">
    <property type="protein sequence ID" value="RKP06704.1"/>
    <property type="molecule type" value="Genomic_DNA"/>
</dbReference>
<keyword evidence="3" id="KW-1185">Reference proteome</keyword>